<evidence type="ECO:0000256" key="8">
    <source>
        <dbReference type="ARBA" id="ARBA00022982"/>
    </source>
</evidence>
<dbReference type="EMBL" id="CP078073">
    <property type="protein sequence ID" value="QXL89727.1"/>
    <property type="molecule type" value="Genomic_DNA"/>
</dbReference>
<evidence type="ECO:0000256" key="12">
    <source>
        <dbReference type="ARBA" id="ARBA00037975"/>
    </source>
</evidence>
<dbReference type="InterPro" id="IPR011577">
    <property type="entry name" value="Cyt_b561_bac/Ni-Hgenase"/>
</dbReference>
<evidence type="ECO:0000313" key="17">
    <source>
        <dbReference type="Proteomes" id="UP000693972"/>
    </source>
</evidence>
<evidence type="ECO:0000256" key="7">
    <source>
        <dbReference type="ARBA" id="ARBA00022723"/>
    </source>
</evidence>
<evidence type="ECO:0000256" key="5">
    <source>
        <dbReference type="ARBA" id="ARBA00022617"/>
    </source>
</evidence>
<evidence type="ECO:0000256" key="13">
    <source>
        <dbReference type="SAM" id="Phobius"/>
    </source>
</evidence>
<dbReference type="RefSeq" id="WP_257892749.1">
    <property type="nucleotide sequence ID" value="NZ_JAIMBW010000001.1"/>
</dbReference>
<dbReference type="PANTHER" id="PTHR30529">
    <property type="entry name" value="CYTOCHROME B561"/>
    <property type="match status" value="1"/>
</dbReference>
<feature type="domain" description="Cytochrome b561 bacterial/Ni-hydrogenase" evidence="14">
    <location>
        <begin position="7"/>
        <end position="158"/>
    </location>
</feature>
<evidence type="ECO:0000256" key="4">
    <source>
        <dbReference type="ARBA" id="ARBA00022475"/>
    </source>
</evidence>
<evidence type="ECO:0000313" key="16">
    <source>
        <dbReference type="EMBL" id="QXL89727.1"/>
    </source>
</evidence>
<keyword evidence="7" id="KW-0479">Metal-binding</keyword>
<keyword evidence="11 13" id="KW-0472">Membrane</keyword>
<dbReference type="InterPro" id="IPR016174">
    <property type="entry name" value="Di-haem_cyt_TM"/>
</dbReference>
<sequence length="167" mass="18277">MSNVSAYSASQVRLHWIIVILLAGQYLFHEGIADAWDARIDGTIPNEPFLNPHAIVGILILLLTLWRVGLRLRRGAPALPKEEPQALKIVAKITHLAFYVLLIGMPISGALAWVAGLELPAEAHEVAAKVMLALIVLHIAGALVQQFVLKTGVMERMSPRRMLKRGG</sequence>
<feature type="transmembrane region" description="Helical" evidence="13">
    <location>
        <begin position="49"/>
        <end position="68"/>
    </location>
</feature>
<keyword evidence="3" id="KW-0813">Transport</keyword>
<organism evidence="16">
    <name type="scientific">Gymnodinialimonas phycosphaerae</name>
    <dbReference type="NCBI Taxonomy" id="2841589"/>
    <lineage>
        <taxon>Bacteria</taxon>
        <taxon>Pseudomonadati</taxon>
        <taxon>Pseudomonadota</taxon>
        <taxon>Alphaproteobacteria</taxon>
        <taxon>Rhodobacterales</taxon>
        <taxon>Paracoccaceae</taxon>
        <taxon>Gymnodinialimonas</taxon>
    </lineage>
</organism>
<keyword evidence="4" id="KW-1003">Cell membrane</keyword>
<accession>A0A975TY67</accession>
<dbReference type="GO" id="GO:0022904">
    <property type="term" value="P:respiratory electron transport chain"/>
    <property type="evidence" value="ECO:0007669"/>
    <property type="project" value="InterPro"/>
</dbReference>
<feature type="transmembrane region" description="Helical" evidence="13">
    <location>
        <begin position="12"/>
        <end position="29"/>
    </location>
</feature>
<dbReference type="SUPFAM" id="SSF81342">
    <property type="entry name" value="Transmembrane di-heme cytochromes"/>
    <property type="match status" value="1"/>
</dbReference>
<keyword evidence="6 13" id="KW-0812">Transmembrane</keyword>
<dbReference type="GO" id="GO:0020037">
    <property type="term" value="F:heme binding"/>
    <property type="evidence" value="ECO:0007669"/>
    <property type="project" value="TreeGrafter"/>
</dbReference>
<dbReference type="PANTHER" id="PTHR30529:SF1">
    <property type="entry name" value="CYTOCHROME B561 HOMOLOG 2"/>
    <property type="match status" value="1"/>
</dbReference>
<evidence type="ECO:0000256" key="6">
    <source>
        <dbReference type="ARBA" id="ARBA00022692"/>
    </source>
</evidence>
<evidence type="ECO:0000256" key="10">
    <source>
        <dbReference type="ARBA" id="ARBA00023004"/>
    </source>
</evidence>
<evidence type="ECO:0000313" key="15">
    <source>
        <dbReference type="EMBL" id="MBY4893014.1"/>
    </source>
</evidence>
<evidence type="ECO:0000256" key="9">
    <source>
        <dbReference type="ARBA" id="ARBA00022989"/>
    </source>
</evidence>
<reference evidence="16 17" key="1">
    <citation type="submission" date="2021-07" db="EMBL/GenBank/DDBJ databases">
        <title>Karlodiniumbacter phycospheric gen. nov., sp. nov., a phycosphere bacterium isolated from karlodinium veneficum.</title>
        <authorList>
            <person name="Peng Y."/>
            <person name="Jiang L."/>
            <person name="Lee J."/>
        </authorList>
    </citation>
    <scope>NUCLEOTIDE SEQUENCE</scope>
    <source>
        <strain evidence="16 17">N5</strain>
    </source>
</reference>
<dbReference type="GO" id="GO:0046872">
    <property type="term" value="F:metal ion binding"/>
    <property type="evidence" value="ECO:0007669"/>
    <property type="project" value="UniProtKB-KW"/>
</dbReference>
<keyword evidence="5" id="KW-0349">Heme</keyword>
<keyword evidence="8" id="KW-0249">Electron transport</keyword>
<evidence type="ECO:0000256" key="2">
    <source>
        <dbReference type="ARBA" id="ARBA00004651"/>
    </source>
</evidence>
<dbReference type="Pfam" id="PF01292">
    <property type="entry name" value="Ni_hydr_CYTB"/>
    <property type="match status" value="1"/>
</dbReference>
<gene>
    <name evidence="15" type="ORF">KUL25_09585</name>
    <name evidence="16" type="ORF">KUL25_09590</name>
</gene>
<keyword evidence="9 13" id="KW-1133">Transmembrane helix</keyword>
<feature type="transmembrane region" description="Helical" evidence="13">
    <location>
        <begin position="89"/>
        <end position="114"/>
    </location>
</feature>
<dbReference type="AlphaFoldDB" id="A0A975TY67"/>
<feature type="transmembrane region" description="Helical" evidence="13">
    <location>
        <begin position="126"/>
        <end position="149"/>
    </location>
</feature>
<comment type="subcellular location">
    <subcellularLocation>
        <location evidence="2">Cell membrane</location>
        <topology evidence="2">Multi-pass membrane protein</topology>
    </subcellularLocation>
</comment>
<protein>
    <submittedName>
        <fullName evidence="16">Cytochrome b/b6 domain-containing protein</fullName>
    </submittedName>
</protein>
<dbReference type="EMBL" id="JAIMBW010000001">
    <property type="protein sequence ID" value="MBY4893014.1"/>
    <property type="molecule type" value="Genomic_DNA"/>
</dbReference>
<evidence type="ECO:0000256" key="1">
    <source>
        <dbReference type="ARBA" id="ARBA00001970"/>
    </source>
</evidence>
<dbReference type="GO" id="GO:0009055">
    <property type="term" value="F:electron transfer activity"/>
    <property type="evidence" value="ECO:0007669"/>
    <property type="project" value="InterPro"/>
</dbReference>
<evidence type="ECO:0000256" key="11">
    <source>
        <dbReference type="ARBA" id="ARBA00023136"/>
    </source>
</evidence>
<name>A0A975TY67_9RHOB</name>
<evidence type="ECO:0000256" key="3">
    <source>
        <dbReference type="ARBA" id="ARBA00022448"/>
    </source>
</evidence>
<dbReference type="Proteomes" id="UP000693972">
    <property type="component" value="Unassembled WGS sequence"/>
</dbReference>
<keyword evidence="17" id="KW-1185">Reference proteome</keyword>
<comment type="similarity">
    <text evidence="12">Belongs to the cytochrome b561 family.</text>
</comment>
<keyword evidence="10" id="KW-0408">Iron</keyword>
<comment type="cofactor">
    <cofactor evidence="1">
        <name>heme b</name>
        <dbReference type="ChEBI" id="CHEBI:60344"/>
    </cofactor>
</comment>
<evidence type="ECO:0000259" key="14">
    <source>
        <dbReference type="Pfam" id="PF01292"/>
    </source>
</evidence>
<proteinExistence type="inferred from homology"/>
<dbReference type="GO" id="GO:0005886">
    <property type="term" value="C:plasma membrane"/>
    <property type="evidence" value="ECO:0007669"/>
    <property type="project" value="UniProtKB-SubCell"/>
</dbReference>
<dbReference type="InterPro" id="IPR052168">
    <property type="entry name" value="Cytochrome_b561_oxidase"/>
</dbReference>